<comment type="subcellular location">
    <subcellularLocation>
        <location evidence="1">Cell membrane</location>
        <topology evidence="1">Single-pass membrane protein</topology>
    </subcellularLocation>
</comment>
<evidence type="ECO:0000259" key="9">
    <source>
        <dbReference type="PROSITE" id="PS51123"/>
    </source>
</evidence>
<organism evidence="10 11">
    <name type="scientific">Proteiniclasticum aestuarii</name>
    <dbReference type="NCBI Taxonomy" id="2817862"/>
    <lineage>
        <taxon>Bacteria</taxon>
        <taxon>Bacillati</taxon>
        <taxon>Bacillota</taxon>
        <taxon>Clostridia</taxon>
        <taxon>Eubacteriales</taxon>
        <taxon>Clostridiaceae</taxon>
        <taxon>Proteiniclasticum</taxon>
    </lineage>
</organism>
<dbReference type="InterPro" id="IPR025713">
    <property type="entry name" value="MotB-like_N_dom"/>
</dbReference>
<proteinExistence type="inferred from homology"/>
<evidence type="ECO:0000256" key="6">
    <source>
        <dbReference type="ARBA" id="ARBA00023136"/>
    </source>
</evidence>
<dbReference type="RefSeq" id="WP_207599895.1">
    <property type="nucleotide sequence ID" value="NZ_JAFNJU010000007.1"/>
</dbReference>
<keyword evidence="4" id="KW-0812">Transmembrane</keyword>
<dbReference type="SUPFAM" id="SSF103088">
    <property type="entry name" value="OmpA-like"/>
    <property type="match status" value="1"/>
</dbReference>
<keyword evidence="6 7" id="KW-0472">Membrane</keyword>
<dbReference type="Pfam" id="PF13677">
    <property type="entry name" value="MotB_plug"/>
    <property type="match status" value="1"/>
</dbReference>
<evidence type="ECO:0000256" key="4">
    <source>
        <dbReference type="ARBA" id="ARBA00022692"/>
    </source>
</evidence>
<evidence type="ECO:0000256" key="3">
    <source>
        <dbReference type="ARBA" id="ARBA00022475"/>
    </source>
</evidence>
<sequence length="250" mass="28119">MSRERKKRKTTETPATGAPAWMATFSDMMTLLLTFFILLYSISSIDAIKFKSISESLQSVLSGETSSSIIEEDGPNDDIPLDNPQYEQQEDPEDPKIKESTLEMYNQVKDYVEEEGLEADVSVSLNRNGVFVNIKEAILFEPGEADIKEGGQEILGNLEGLFLQFDNEIVIEGHTDNIPQQSFKFPTNWELSSGRATAVVRYLCEVKDIPENRLSAIGYGEFRPIADNDTPQNRALNRRVNLLIIMEGED</sequence>
<keyword evidence="3" id="KW-1003">Cell membrane</keyword>
<protein>
    <submittedName>
        <fullName evidence="10">OmpA family protein</fullName>
    </submittedName>
</protein>
<dbReference type="PROSITE" id="PS51123">
    <property type="entry name" value="OMPA_2"/>
    <property type="match status" value="1"/>
</dbReference>
<dbReference type="Gene3D" id="3.30.1330.60">
    <property type="entry name" value="OmpA-like domain"/>
    <property type="match status" value="1"/>
</dbReference>
<dbReference type="AlphaFoldDB" id="A0A939HCD4"/>
<feature type="region of interest" description="Disordered" evidence="8">
    <location>
        <begin position="66"/>
        <end position="96"/>
    </location>
</feature>
<reference evidence="10" key="1">
    <citation type="submission" date="2021-03" db="EMBL/GenBank/DDBJ databases">
        <title>Proteiniclasticum marinus sp. nov., isolated from tidal flat sediment.</title>
        <authorList>
            <person name="Namirimu T."/>
            <person name="Yang J.-A."/>
            <person name="Yang S.-H."/>
            <person name="Kim Y.-J."/>
            <person name="Kwon K.K."/>
        </authorList>
    </citation>
    <scope>NUCLEOTIDE SEQUENCE</scope>
    <source>
        <strain evidence="10">SCR006</strain>
    </source>
</reference>
<evidence type="ECO:0000313" key="11">
    <source>
        <dbReference type="Proteomes" id="UP000664218"/>
    </source>
</evidence>
<evidence type="ECO:0000256" key="7">
    <source>
        <dbReference type="PROSITE-ProRule" id="PRU00473"/>
    </source>
</evidence>
<evidence type="ECO:0000256" key="2">
    <source>
        <dbReference type="ARBA" id="ARBA00008914"/>
    </source>
</evidence>
<evidence type="ECO:0000313" key="10">
    <source>
        <dbReference type="EMBL" id="MBO1265372.1"/>
    </source>
</evidence>
<feature type="domain" description="OmpA-like" evidence="9">
    <location>
        <begin position="127"/>
        <end position="248"/>
    </location>
</feature>
<comment type="caution">
    <text evidence="10">The sequence shown here is derived from an EMBL/GenBank/DDBJ whole genome shotgun (WGS) entry which is preliminary data.</text>
</comment>
<keyword evidence="11" id="KW-1185">Reference proteome</keyword>
<comment type="similarity">
    <text evidence="2">Belongs to the MotB family.</text>
</comment>
<gene>
    <name evidence="10" type="ORF">J3A84_10050</name>
</gene>
<feature type="compositionally biased region" description="Acidic residues" evidence="8">
    <location>
        <begin position="70"/>
        <end position="80"/>
    </location>
</feature>
<dbReference type="InterPro" id="IPR006665">
    <property type="entry name" value="OmpA-like"/>
</dbReference>
<dbReference type="GO" id="GO:0005886">
    <property type="term" value="C:plasma membrane"/>
    <property type="evidence" value="ECO:0007669"/>
    <property type="project" value="UniProtKB-SubCell"/>
</dbReference>
<evidence type="ECO:0000256" key="1">
    <source>
        <dbReference type="ARBA" id="ARBA00004162"/>
    </source>
</evidence>
<dbReference type="PANTHER" id="PTHR30329">
    <property type="entry name" value="STATOR ELEMENT OF FLAGELLAR MOTOR COMPLEX"/>
    <property type="match status" value="1"/>
</dbReference>
<dbReference type="EMBL" id="JAFNJU010000007">
    <property type="protein sequence ID" value="MBO1265372.1"/>
    <property type="molecule type" value="Genomic_DNA"/>
</dbReference>
<evidence type="ECO:0000256" key="8">
    <source>
        <dbReference type="SAM" id="MobiDB-lite"/>
    </source>
</evidence>
<evidence type="ECO:0000256" key="5">
    <source>
        <dbReference type="ARBA" id="ARBA00022989"/>
    </source>
</evidence>
<dbReference type="InterPro" id="IPR036737">
    <property type="entry name" value="OmpA-like_sf"/>
</dbReference>
<name>A0A939HCD4_9CLOT</name>
<accession>A0A939HCD4</accession>
<dbReference type="Pfam" id="PF00691">
    <property type="entry name" value="OmpA"/>
    <property type="match status" value="1"/>
</dbReference>
<dbReference type="CDD" id="cd07185">
    <property type="entry name" value="OmpA_C-like"/>
    <property type="match status" value="1"/>
</dbReference>
<keyword evidence="5" id="KW-1133">Transmembrane helix</keyword>
<dbReference type="InterPro" id="IPR050330">
    <property type="entry name" value="Bact_OuterMem_StrucFunc"/>
</dbReference>
<dbReference type="Proteomes" id="UP000664218">
    <property type="component" value="Unassembled WGS sequence"/>
</dbReference>
<dbReference type="PANTHER" id="PTHR30329:SF21">
    <property type="entry name" value="LIPOPROTEIN YIAD-RELATED"/>
    <property type="match status" value="1"/>
</dbReference>